<dbReference type="EMBL" id="JAYWIO010000007">
    <property type="protein sequence ID" value="KAK7253203.1"/>
    <property type="molecule type" value="Genomic_DNA"/>
</dbReference>
<dbReference type="Proteomes" id="UP001372338">
    <property type="component" value="Unassembled WGS sequence"/>
</dbReference>
<accession>A0AAN9EEN8</accession>
<dbReference type="AlphaFoldDB" id="A0AAN9EEN8"/>
<evidence type="ECO:0000313" key="2">
    <source>
        <dbReference type="Proteomes" id="UP001372338"/>
    </source>
</evidence>
<comment type="caution">
    <text evidence="1">The sequence shown here is derived from an EMBL/GenBank/DDBJ whole genome shotgun (WGS) entry which is preliminary data.</text>
</comment>
<sequence>MISKAKSFPKMRRGGIASNGMLEALNSFGAIIEMKLKQTQSAECPKGPRRVKRGFGAESQLQGILSGSVKQIAERFSGMGVKRVEGNSALVTLDGSLLALTLNINIFMAAAAAVIVS</sequence>
<keyword evidence="2" id="KW-1185">Reference proteome</keyword>
<evidence type="ECO:0000313" key="1">
    <source>
        <dbReference type="EMBL" id="KAK7253203.1"/>
    </source>
</evidence>
<proteinExistence type="predicted"/>
<protein>
    <submittedName>
        <fullName evidence="1">Uncharacterized protein</fullName>
    </submittedName>
</protein>
<organism evidence="1 2">
    <name type="scientific">Crotalaria pallida</name>
    <name type="common">Smooth rattlebox</name>
    <name type="synonym">Crotalaria striata</name>
    <dbReference type="NCBI Taxonomy" id="3830"/>
    <lineage>
        <taxon>Eukaryota</taxon>
        <taxon>Viridiplantae</taxon>
        <taxon>Streptophyta</taxon>
        <taxon>Embryophyta</taxon>
        <taxon>Tracheophyta</taxon>
        <taxon>Spermatophyta</taxon>
        <taxon>Magnoliopsida</taxon>
        <taxon>eudicotyledons</taxon>
        <taxon>Gunneridae</taxon>
        <taxon>Pentapetalae</taxon>
        <taxon>rosids</taxon>
        <taxon>fabids</taxon>
        <taxon>Fabales</taxon>
        <taxon>Fabaceae</taxon>
        <taxon>Papilionoideae</taxon>
        <taxon>50 kb inversion clade</taxon>
        <taxon>genistoids sensu lato</taxon>
        <taxon>core genistoids</taxon>
        <taxon>Crotalarieae</taxon>
        <taxon>Crotalaria</taxon>
    </lineage>
</organism>
<gene>
    <name evidence="1" type="ORF">RIF29_37733</name>
</gene>
<reference evidence="1 2" key="1">
    <citation type="submission" date="2024-01" db="EMBL/GenBank/DDBJ databases">
        <title>The genomes of 5 underutilized Papilionoideae crops provide insights into root nodulation and disease resistanc.</title>
        <authorList>
            <person name="Yuan L."/>
        </authorList>
    </citation>
    <scope>NUCLEOTIDE SEQUENCE [LARGE SCALE GENOMIC DNA]</scope>
    <source>
        <strain evidence="1">ZHUSHIDOU_FW_LH</strain>
        <tissue evidence="1">Leaf</tissue>
    </source>
</reference>
<name>A0AAN9EEN8_CROPI</name>